<proteinExistence type="predicted"/>
<name>A0A6J4MQD5_9CHLR</name>
<feature type="non-terminal residue" evidence="1">
    <location>
        <position position="1"/>
    </location>
</feature>
<reference evidence="1" key="1">
    <citation type="submission" date="2020-02" db="EMBL/GenBank/DDBJ databases">
        <authorList>
            <person name="Meier V. D."/>
        </authorList>
    </citation>
    <scope>NUCLEOTIDE SEQUENCE</scope>
    <source>
        <strain evidence="1">AVDCRST_MAG93</strain>
    </source>
</reference>
<sequence>GYGGVLRREGWRALRRANNALLGMQQTAGSDRGTSAVGL</sequence>
<dbReference type="AlphaFoldDB" id="A0A6J4MQD5"/>
<gene>
    <name evidence="1" type="ORF">AVDCRST_MAG93-7692</name>
</gene>
<protein>
    <submittedName>
        <fullName evidence="1">Uncharacterized protein</fullName>
    </submittedName>
</protein>
<evidence type="ECO:0000313" key="1">
    <source>
        <dbReference type="EMBL" id="CAA9361606.1"/>
    </source>
</evidence>
<organism evidence="1">
    <name type="scientific">uncultured Chloroflexia bacterium</name>
    <dbReference type="NCBI Taxonomy" id="1672391"/>
    <lineage>
        <taxon>Bacteria</taxon>
        <taxon>Bacillati</taxon>
        <taxon>Chloroflexota</taxon>
        <taxon>Chloroflexia</taxon>
        <taxon>environmental samples</taxon>
    </lineage>
</organism>
<feature type="non-terminal residue" evidence="1">
    <location>
        <position position="39"/>
    </location>
</feature>
<dbReference type="EMBL" id="CADCTR010002589">
    <property type="protein sequence ID" value="CAA9361606.1"/>
    <property type="molecule type" value="Genomic_DNA"/>
</dbReference>
<accession>A0A6J4MQD5</accession>